<evidence type="ECO:0000313" key="2">
    <source>
        <dbReference type="Proteomes" id="UP001152320"/>
    </source>
</evidence>
<dbReference type="AlphaFoldDB" id="A0A9Q1HBZ8"/>
<name>A0A9Q1HBZ8_HOLLE</name>
<dbReference type="Proteomes" id="UP001152320">
    <property type="component" value="Chromosome 6"/>
</dbReference>
<evidence type="ECO:0000313" key="1">
    <source>
        <dbReference type="EMBL" id="KAJ8039706.1"/>
    </source>
</evidence>
<sequence length="105" mass="11418">MGSCLCRFSYKFTSYLFGNQRQVTGSISLRGAESGERRAESGCCSAESRLSTSSELLDDEGCCYLVEDSKKVGKTTKCWTVDKTKMNKVTDIGIQCGPAFSEVTG</sequence>
<reference evidence="1" key="1">
    <citation type="submission" date="2021-10" db="EMBL/GenBank/DDBJ databases">
        <title>Tropical sea cucumber genome reveals ecological adaptation and Cuvierian tubules defense mechanism.</title>
        <authorList>
            <person name="Chen T."/>
        </authorList>
    </citation>
    <scope>NUCLEOTIDE SEQUENCE</scope>
    <source>
        <strain evidence="1">Nanhai2018</strain>
        <tissue evidence="1">Muscle</tissue>
    </source>
</reference>
<keyword evidence="2" id="KW-1185">Reference proteome</keyword>
<proteinExistence type="predicted"/>
<dbReference type="EMBL" id="JAIZAY010000006">
    <property type="protein sequence ID" value="KAJ8039706.1"/>
    <property type="molecule type" value="Genomic_DNA"/>
</dbReference>
<protein>
    <submittedName>
        <fullName evidence="1">Uncharacterized protein</fullName>
    </submittedName>
</protein>
<comment type="caution">
    <text evidence="1">The sequence shown here is derived from an EMBL/GenBank/DDBJ whole genome shotgun (WGS) entry which is preliminary data.</text>
</comment>
<accession>A0A9Q1HBZ8</accession>
<organism evidence="1 2">
    <name type="scientific">Holothuria leucospilota</name>
    <name type="common">Black long sea cucumber</name>
    <name type="synonym">Mertensiothuria leucospilota</name>
    <dbReference type="NCBI Taxonomy" id="206669"/>
    <lineage>
        <taxon>Eukaryota</taxon>
        <taxon>Metazoa</taxon>
        <taxon>Echinodermata</taxon>
        <taxon>Eleutherozoa</taxon>
        <taxon>Echinozoa</taxon>
        <taxon>Holothuroidea</taxon>
        <taxon>Aspidochirotacea</taxon>
        <taxon>Aspidochirotida</taxon>
        <taxon>Holothuriidae</taxon>
        <taxon>Holothuria</taxon>
    </lineage>
</organism>
<gene>
    <name evidence="1" type="ORF">HOLleu_13795</name>
</gene>